<sequence length="100" mass="11723">MIVVSGFMEVAPDCADRFAERTRELVDATRREPGCVEYRFARSIEKAERFEVFEEFVDQAAFDEHARADHYRSWNRALKEFQVTRVSIVKYVATERTVLA</sequence>
<dbReference type="EMBL" id="QLYX01000002">
    <property type="protein sequence ID" value="RAY16347.1"/>
    <property type="molecule type" value="Genomic_DNA"/>
</dbReference>
<reference evidence="2 3" key="1">
    <citation type="submission" date="2018-06" db="EMBL/GenBank/DDBJ databases">
        <title>Actinomadura craniellae sp. nov. isolated from marine sponge Craniella sp.</title>
        <authorList>
            <person name="Li L."/>
            <person name="Xu Q.H."/>
            <person name="Lin H.W."/>
            <person name="Lu Y.H."/>
        </authorList>
    </citation>
    <scope>NUCLEOTIDE SEQUENCE [LARGE SCALE GENOMIC DNA]</scope>
    <source>
        <strain evidence="2 3">LHW63021</strain>
    </source>
</reference>
<protein>
    <recommendedName>
        <fullName evidence="1">ABM domain-containing protein</fullName>
    </recommendedName>
</protein>
<proteinExistence type="predicted"/>
<dbReference type="Proteomes" id="UP000251891">
    <property type="component" value="Unassembled WGS sequence"/>
</dbReference>
<gene>
    <name evidence="2" type="ORF">DPM19_05565</name>
</gene>
<dbReference type="OrthoDB" id="8452260at2"/>
<dbReference type="InterPro" id="IPR007138">
    <property type="entry name" value="ABM_dom"/>
</dbReference>
<feature type="domain" description="ABM" evidence="1">
    <location>
        <begin position="2"/>
        <end position="90"/>
    </location>
</feature>
<organism evidence="2 3">
    <name type="scientific">Actinomadura craniellae</name>
    <dbReference type="NCBI Taxonomy" id="2231787"/>
    <lineage>
        <taxon>Bacteria</taxon>
        <taxon>Bacillati</taxon>
        <taxon>Actinomycetota</taxon>
        <taxon>Actinomycetes</taxon>
        <taxon>Streptosporangiales</taxon>
        <taxon>Thermomonosporaceae</taxon>
        <taxon>Actinomadura</taxon>
    </lineage>
</organism>
<dbReference type="InterPro" id="IPR050744">
    <property type="entry name" value="AI-2_Isomerase_LsrG"/>
</dbReference>
<evidence type="ECO:0000313" key="2">
    <source>
        <dbReference type="EMBL" id="RAY16347.1"/>
    </source>
</evidence>
<dbReference type="AlphaFoldDB" id="A0A365HB68"/>
<comment type="caution">
    <text evidence="2">The sequence shown here is derived from an EMBL/GenBank/DDBJ whole genome shotgun (WGS) entry which is preliminary data.</text>
</comment>
<evidence type="ECO:0000313" key="3">
    <source>
        <dbReference type="Proteomes" id="UP000251891"/>
    </source>
</evidence>
<dbReference type="SUPFAM" id="SSF54909">
    <property type="entry name" value="Dimeric alpha+beta barrel"/>
    <property type="match status" value="1"/>
</dbReference>
<dbReference type="Pfam" id="PF03992">
    <property type="entry name" value="ABM"/>
    <property type="match status" value="1"/>
</dbReference>
<name>A0A365HB68_9ACTN</name>
<dbReference type="PROSITE" id="PS51725">
    <property type="entry name" value="ABM"/>
    <property type="match status" value="1"/>
</dbReference>
<dbReference type="InterPro" id="IPR011008">
    <property type="entry name" value="Dimeric_a/b-barrel"/>
</dbReference>
<evidence type="ECO:0000259" key="1">
    <source>
        <dbReference type="PROSITE" id="PS51725"/>
    </source>
</evidence>
<dbReference type="Gene3D" id="3.30.70.100">
    <property type="match status" value="1"/>
</dbReference>
<dbReference type="GO" id="GO:0003824">
    <property type="term" value="F:catalytic activity"/>
    <property type="evidence" value="ECO:0007669"/>
    <property type="project" value="TreeGrafter"/>
</dbReference>
<dbReference type="PANTHER" id="PTHR33336:SF15">
    <property type="entry name" value="ABM DOMAIN-CONTAINING PROTEIN"/>
    <property type="match status" value="1"/>
</dbReference>
<dbReference type="PANTHER" id="PTHR33336">
    <property type="entry name" value="QUINOL MONOOXYGENASE YGIN-RELATED"/>
    <property type="match status" value="1"/>
</dbReference>
<keyword evidence="3" id="KW-1185">Reference proteome</keyword>
<accession>A0A365HB68</accession>
<dbReference type="RefSeq" id="WP_111863686.1">
    <property type="nucleotide sequence ID" value="NZ_QLYX01000002.1"/>
</dbReference>